<evidence type="ECO:0000313" key="6">
    <source>
        <dbReference type="Proteomes" id="UP000198878"/>
    </source>
</evidence>
<dbReference type="Pfam" id="PF00589">
    <property type="entry name" value="Phage_integrase"/>
    <property type="match status" value="1"/>
</dbReference>
<dbReference type="EMBL" id="FNUJ01000007">
    <property type="protein sequence ID" value="SEF34486.1"/>
    <property type="molecule type" value="Genomic_DNA"/>
</dbReference>
<dbReference type="Gene3D" id="1.10.443.10">
    <property type="entry name" value="Intergrase catalytic core"/>
    <property type="match status" value="1"/>
</dbReference>
<dbReference type="GO" id="GO:0006310">
    <property type="term" value="P:DNA recombination"/>
    <property type="evidence" value="ECO:0007669"/>
    <property type="project" value="UniProtKB-KW"/>
</dbReference>
<dbReference type="PANTHER" id="PTHR30349:SF64">
    <property type="entry name" value="PROPHAGE INTEGRASE INTD-RELATED"/>
    <property type="match status" value="1"/>
</dbReference>
<evidence type="ECO:0000313" key="5">
    <source>
        <dbReference type="EMBL" id="SEF34486.1"/>
    </source>
</evidence>
<dbReference type="RefSeq" id="WP_086676618.1">
    <property type="nucleotide sequence ID" value="NZ_FNUJ01000007.1"/>
</dbReference>
<sequence length="399" mass="45047">MTVEDRWHHRGTRTRTKDYGRGKRWRVRNPGCPTRSFAKKSDAEKHDTAVNADLLKGLQPYDATKGLILFRDYVEKHWLPNHPGTPRTIETVKSRLKNHIYPHFGAKRMIDCRPSSVNGWKAYMRNKTSVRGGKLSDATILACWIHLGGIFRGAKIDGVIPAHPYDEVERVDDPRRVEPRLFEDETVDGILSAFPDRYHAIPLVSATCGHRQGESFAVAVEDIDFLQRKITIRHQVQRINGTLTLVPPKRGSVRTVPLPAMTAEALAAHIARYGTMAVRCECCKKSNRLLFISETGKLINRSQFNERVWRPAVMAAGLDPADEDETGQHCLRHYYVSTLIDGHTNPKAIQQYLGHKNMKTTMDVYGHLFERAHGQAADTIDRAFAGRARAYPPRTGTGA</sequence>
<feature type="domain" description="Tyr recombinase" evidence="4">
    <location>
        <begin position="177"/>
        <end position="378"/>
    </location>
</feature>
<evidence type="ECO:0000259" key="4">
    <source>
        <dbReference type="PROSITE" id="PS51898"/>
    </source>
</evidence>
<evidence type="ECO:0000256" key="2">
    <source>
        <dbReference type="ARBA" id="ARBA00023125"/>
    </source>
</evidence>
<gene>
    <name evidence="5" type="ORF">SAMN05421837_107410</name>
</gene>
<evidence type="ECO:0000256" key="3">
    <source>
        <dbReference type="ARBA" id="ARBA00023172"/>
    </source>
</evidence>
<accession>A0A1H5R7Y3</accession>
<dbReference type="GO" id="GO:0003677">
    <property type="term" value="F:DNA binding"/>
    <property type="evidence" value="ECO:0007669"/>
    <property type="project" value="UniProtKB-KW"/>
</dbReference>
<dbReference type="InterPro" id="IPR013762">
    <property type="entry name" value="Integrase-like_cat_sf"/>
</dbReference>
<dbReference type="OrthoDB" id="1822491at2"/>
<keyword evidence="3" id="KW-0233">DNA recombination</keyword>
<dbReference type="InterPro" id="IPR011010">
    <property type="entry name" value="DNA_brk_join_enz"/>
</dbReference>
<dbReference type="AlphaFoldDB" id="A0A1H5R7Y3"/>
<dbReference type="InterPro" id="IPR002104">
    <property type="entry name" value="Integrase_catalytic"/>
</dbReference>
<protein>
    <submittedName>
        <fullName evidence="5">Phage integrase family protein</fullName>
    </submittedName>
</protein>
<keyword evidence="6" id="KW-1185">Reference proteome</keyword>
<dbReference type="STRING" id="218821.SAMN05421837_107410"/>
<dbReference type="PANTHER" id="PTHR30349">
    <property type="entry name" value="PHAGE INTEGRASE-RELATED"/>
    <property type="match status" value="1"/>
</dbReference>
<dbReference type="Gene3D" id="1.10.150.130">
    <property type="match status" value="1"/>
</dbReference>
<dbReference type="PROSITE" id="PS51898">
    <property type="entry name" value="TYR_RECOMBINASE"/>
    <property type="match status" value="1"/>
</dbReference>
<dbReference type="SUPFAM" id="SSF56349">
    <property type="entry name" value="DNA breaking-rejoining enzymes"/>
    <property type="match status" value="1"/>
</dbReference>
<proteinExistence type="inferred from homology"/>
<keyword evidence="2" id="KW-0238">DNA-binding</keyword>
<evidence type="ECO:0000256" key="1">
    <source>
        <dbReference type="ARBA" id="ARBA00008857"/>
    </source>
</evidence>
<dbReference type="GO" id="GO:0015074">
    <property type="term" value="P:DNA integration"/>
    <property type="evidence" value="ECO:0007669"/>
    <property type="project" value="InterPro"/>
</dbReference>
<dbReference type="InterPro" id="IPR050090">
    <property type="entry name" value="Tyrosine_recombinase_XerCD"/>
</dbReference>
<dbReference type="CDD" id="cd01189">
    <property type="entry name" value="INT_ICEBs1_C_like"/>
    <property type="match status" value="1"/>
</dbReference>
<comment type="similarity">
    <text evidence="1">Belongs to the 'phage' integrase family.</text>
</comment>
<reference evidence="6" key="1">
    <citation type="submission" date="2016-10" db="EMBL/GenBank/DDBJ databases">
        <authorList>
            <person name="Varghese N."/>
            <person name="Submissions S."/>
        </authorList>
    </citation>
    <scope>NUCLEOTIDE SEQUENCE [LARGE SCALE GENOMIC DNA]</scope>
    <source>
        <strain evidence="6">DSM 44654</strain>
    </source>
</reference>
<organism evidence="5 6">
    <name type="scientific">Amycolatopsis pretoriensis</name>
    <dbReference type="NCBI Taxonomy" id="218821"/>
    <lineage>
        <taxon>Bacteria</taxon>
        <taxon>Bacillati</taxon>
        <taxon>Actinomycetota</taxon>
        <taxon>Actinomycetes</taxon>
        <taxon>Pseudonocardiales</taxon>
        <taxon>Pseudonocardiaceae</taxon>
        <taxon>Amycolatopsis</taxon>
    </lineage>
</organism>
<dbReference type="InterPro" id="IPR010998">
    <property type="entry name" value="Integrase_recombinase_N"/>
</dbReference>
<dbReference type="Proteomes" id="UP000198878">
    <property type="component" value="Unassembled WGS sequence"/>
</dbReference>
<name>A0A1H5R7Y3_9PSEU</name>